<evidence type="ECO:0000256" key="5">
    <source>
        <dbReference type="ARBA" id="ARBA00023029"/>
    </source>
</evidence>
<organism evidence="13">
    <name type="scientific">Leptotrichia alba</name>
    <dbReference type="NCBI Taxonomy" id="3239304"/>
    <lineage>
        <taxon>Bacteria</taxon>
        <taxon>Fusobacteriati</taxon>
        <taxon>Fusobacteriota</taxon>
        <taxon>Fusobacteriia</taxon>
        <taxon>Fusobacteriales</taxon>
        <taxon>Leptotrichiaceae</taxon>
        <taxon>Leptotrichia</taxon>
    </lineage>
</organism>
<comment type="function">
    <text evidence="9">A type II topoisomerase that negatively supercoils closed circular double-stranded (ds) DNA in an ATP-dependent manner to modulate DNA topology and maintain chromosomes in an underwound state. Negative supercoiling favors strand separation, and DNA replication, transcription, recombination and repair, all of which involve strand separation. Also able to catalyze the interconversion of other topological isomers of dsDNA rings, including catenanes and knotted rings. Type II topoisomerases break and join 2 DNA strands simultaneously in an ATP-dependent manner.</text>
</comment>
<comment type="subunit">
    <text evidence="8">Heterotetramer composed of ParC and ParE.</text>
</comment>
<dbReference type="InterPro" id="IPR006691">
    <property type="entry name" value="GyrA/parC_rep"/>
</dbReference>
<evidence type="ECO:0000256" key="2">
    <source>
        <dbReference type="ARBA" id="ARBA00008263"/>
    </source>
</evidence>
<dbReference type="PANTHER" id="PTHR43493">
    <property type="entry name" value="DNA GYRASE/TOPOISOMERASE SUBUNIT A"/>
    <property type="match status" value="1"/>
</dbReference>
<dbReference type="Pfam" id="PF00521">
    <property type="entry name" value="DNA_topoisoIV"/>
    <property type="match status" value="1"/>
</dbReference>
<dbReference type="EMBL" id="CP165647">
    <property type="protein sequence ID" value="XDU62307.1"/>
    <property type="molecule type" value="Genomic_DNA"/>
</dbReference>
<keyword evidence="6 9" id="KW-0238">DNA-binding</keyword>
<evidence type="ECO:0000256" key="4">
    <source>
        <dbReference type="ARBA" id="ARBA00022840"/>
    </source>
</evidence>
<feature type="short sequence motif" description="GyrA-box" evidence="9">
    <location>
        <begin position="557"/>
        <end position="563"/>
    </location>
</feature>
<keyword evidence="5 9" id="KW-0799">Topoisomerase</keyword>
<dbReference type="EC" id="5.6.2.2" evidence="9"/>
<dbReference type="NCBIfam" id="NF004043">
    <property type="entry name" value="PRK05560.1"/>
    <property type="match status" value="1"/>
</dbReference>
<dbReference type="FunFam" id="1.10.268.10:FF:000001">
    <property type="entry name" value="DNA gyrase subunit A"/>
    <property type="match status" value="1"/>
</dbReference>
<dbReference type="HAMAP" id="MF_01897">
    <property type="entry name" value="GyrA"/>
    <property type="match status" value="1"/>
</dbReference>
<dbReference type="RefSeq" id="WP_369716019.1">
    <property type="nucleotide sequence ID" value="NZ_CP165647.1"/>
</dbReference>
<dbReference type="NCBIfam" id="TIGR01063">
    <property type="entry name" value="gyrA"/>
    <property type="match status" value="1"/>
</dbReference>
<evidence type="ECO:0000256" key="1">
    <source>
        <dbReference type="ARBA" id="ARBA00000185"/>
    </source>
</evidence>
<dbReference type="GO" id="GO:0005524">
    <property type="term" value="F:ATP binding"/>
    <property type="evidence" value="ECO:0007669"/>
    <property type="project" value="UniProtKB-UniRule"/>
</dbReference>
<comment type="miscellaneous">
    <text evidence="9">Few gyrases are as efficient as E.coli at forming negative supercoils. Not all organisms have 2 type II topoisomerases; in organisms with a single type II topoisomerase this enzyme also has to decatenate newly replicated chromosomes.</text>
</comment>
<dbReference type="AlphaFoldDB" id="A0AB39V4S0"/>
<gene>
    <name evidence="9 13" type="primary">gyrA</name>
    <name evidence="13" type="ORF">AB8B28_11900</name>
</gene>
<feature type="domain" description="Topo IIA-type catalytic" evidence="12">
    <location>
        <begin position="66"/>
        <end position="530"/>
    </location>
</feature>
<sequence>MSDDFRDDDEREEEITEMDENDDREIIVEGMPKATDLSNESNVYIEDEIKAAYLDYSMSVIVSRALPDVRDGLKPVHRRILFSMSEMGMSHKTPFKKSARIVGDVLGKYHPHGDSSVYGAMVRMAQDFNMRYELIDGHGNFGSIDGDEAAAMRYTEARMAKITEELLADIGKDTIDYRKNFDESLDEPVVLPAKLPNLLLNGANGIAVGMATNIPPHNLGEVVDGIIALIDNPEISIDELITYIKGPDFPTGGIINGKQGIYDAYRTGRGKLRVAGRVEIETSKTGKESIIVTELPYQVNKARLIEKIADLVRQKKITGISDLRDETDRDGIRIVIELKKGEESELILNSLYKFTDLQNTFGVIMLALVDNSPRVLNLKQVLQKYLEHRFEVITRRTEFELKKARNRAHILEGFKIALDNIEEVIRIIRASKDGNIARAELIAKFGFSEIQAKAILDMRLQRLTGLERDKINQEYNELMLLIEKLTGILSDDSKIYGIIKEEALKLKDDFGDRRRTEIRNARAEISIEDLIKDEEVVVTLTEKGYVKRVAIDTYRSQKRGGIGVNATNTVEDDVVKDMYLAKALDTLLIFTTKGKVFSIKVYEIPETGKQARGKLIGNIINLDTDEKVSTIIKVREFEENKNLFFVTRNGVVKKSKLTLFDNIKKAGKRAIKLNEDDEVMFIGLTSGSGEDEIFAATKNGFAVRFSEKDVRSIGTAAAGVKGINLRDEDKIVGAAIISSEMNKDNARILTITEEGYGKRTKLSEYRLTSRGGKGIINAKLNEKTGKIVDVKIVKDDDEIMLITSEGTLIRTSVKDVSVIGRSATGVRIMKVRNNEKIASIVKITEEPKLDDEVKK</sequence>
<accession>A0AB39V4S0</accession>
<feature type="active site" description="O-(5'-phospho-DNA)-tyrosine intermediate" evidence="9 10">
    <location>
        <position position="154"/>
    </location>
</feature>
<dbReference type="Gene3D" id="3.90.199.10">
    <property type="entry name" value="Topoisomerase II, domain 5"/>
    <property type="match status" value="1"/>
</dbReference>
<dbReference type="GO" id="GO:0009330">
    <property type="term" value="C:DNA topoisomerase type II (double strand cut, ATP-hydrolyzing) complex"/>
    <property type="evidence" value="ECO:0007669"/>
    <property type="project" value="TreeGrafter"/>
</dbReference>
<dbReference type="InterPro" id="IPR013760">
    <property type="entry name" value="Topo_IIA-like_dom_sf"/>
</dbReference>
<keyword evidence="9" id="KW-0963">Cytoplasm</keyword>
<dbReference type="Pfam" id="PF03989">
    <property type="entry name" value="DNA_gyraseA_C"/>
    <property type="match status" value="6"/>
</dbReference>
<evidence type="ECO:0000256" key="11">
    <source>
        <dbReference type="SAM" id="MobiDB-lite"/>
    </source>
</evidence>
<evidence type="ECO:0000256" key="6">
    <source>
        <dbReference type="ARBA" id="ARBA00023125"/>
    </source>
</evidence>
<dbReference type="InterPro" id="IPR005743">
    <property type="entry name" value="GyrA"/>
</dbReference>
<dbReference type="GO" id="GO:0006261">
    <property type="term" value="P:DNA-templated DNA replication"/>
    <property type="evidence" value="ECO:0007669"/>
    <property type="project" value="UniProtKB-UniRule"/>
</dbReference>
<dbReference type="CDD" id="cd00187">
    <property type="entry name" value="TOP4c"/>
    <property type="match status" value="1"/>
</dbReference>
<evidence type="ECO:0000256" key="3">
    <source>
        <dbReference type="ARBA" id="ARBA00022741"/>
    </source>
</evidence>
<dbReference type="SUPFAM" id="SSF56719">
    <property type="entry name" value="Type II DNA topoisomerase"/>
    <property type="match status" value="1"/>
</dbReference>
<dbReference type="NCBIfam" id="NF004044">
    <property type="entry name" value="PRK05561.1"/>
    <property type="match status" value="1"/>
</dbReference>
<comment type="catalytic activity">
    <reaction evidence="1 9 10">
        <text>ATP-dependent breakage, passage and rejoining of double-stranded DNA.</text>
        <dbReference type="EC" id="5.6.2.2"/>
    </reaction>
</comment>
<comment type="subunit">
    <text evidence="9">Heterotetramer, composed of two GyrA and two GyrB chains. In the heterotetramer, GyrA contains the active site tyrosine that forms a transient covalent intermediate with DNA, while GyrB binds cofactors and catalyzes ATP hydrolysis.</text>
</comment>
<dbReference type="GO" id="GO:0005737">
    <property type="term" value="C:cytoplasm"/>
    <property type="evidence" value="ECO:0007669"/>
    <property type="project" value="UniProtKB-SubCell"/>
</dbReference>
<dbReference type="FunFam" id="2.120.10.90:FF:000005">
    <property type="entry name" value="DNA topoisomerase 4 subunit A"/>
    <property type="match status" value="1"/>
</dbReference>
<dbReference type="PROSITE" id="PS52040">
    <property type="entry name" value="TOPO_IIA"/>
    <property type="match status" value="1"/>
</dbReference>
<reference evidence="13" key="1">
    <citation type="submission" date="2024-07" db="EMBL/GenBank/DDBJ databases">
        <authorList>
            <person name="Li X.-J."/>
            <person name="Wang X."/>
        </authorList>
    </citation>
    <scope>NUCLEOTIDE SEQUENCE</scope>
    <source>
        <strain evidence="13">HSP-536</strain>
    </source>
</reference>
<dbReference type="KEGG" id="lala:AB8B28_11900"/>
<dbReference type="PANTHER" id="PTHR43493:SF5">
    <property type="entry name" value="DNA GYRASE SUBUNIT A, CHLOROPLASTIC_MITOCHONDRIAL"/>
    <property type="match status" value="1"/>
</dbReference>
<comment type="subcellular location">
    <subcellularLocation>
        <location evidence="9">Cytoplasm</location>
    </subcellularLocation>
</comment>
<dbReference type="InterPro" id="IPR050220">
    <property type="entry name" value="Type_II_DNA_Topoisomerases"/>
</dbReference>
<evidence type="ECO:0000256" key="8">
    <source>
        <dbReference type="ARBA" id="ARBA00063644"/>
    </source>
</evidence>
<dbReference type="GO" id="GO:0005694">
    <property type="term" value="C:chromosome"/>
    <property type="evidence" value="ECO:0007669"/>
    <property type="project" value="InterPro"/>
</dbReference>
<dbReference type="InterPro" id="IPR013758">
    <property type="entry name" value="Topo_IIA_A/C_ab"/>
</dbReference>
<dbReference type="FunFam" id="3.90.199.10:FF:000001">
    <property type="entry name" value="DNA gyrase subunit A"/>
    <property type="match status" value="1"/>
</dbReference>
<evidence type="ECO:0000256" key="7">
    <source>
        <dbReference type="ARBA" id="ARBA00023235"/>
    </source>
</evidence>
<dbReference type="InterPro" id="IPR035516">
    <property type="entry name" value="Gyrase/topoIV_suA_C"/>
</dbReference>
<evidence type="ECO:0000256" key="9">
    <source>
        <dbReference type="HAMAP-Rule" id="MF_01897"/>
    </source>
</evidence>
<dbReference type="GO" id="GO:0034335">
    <property type="term" value="F:DNA negative supercoiling activity"/>
    <property type="evidence" value="ECO:0007669"/>
    <property type="project" value="UniProtKB-ARBA"/>
</dbReference>
<proteinExistence type="inferred from homology"/>
<name>A0AB39V4S0_9FUSO</name>
<evidence type="ECO:0000259" key="12">
    <source>
        <dbReference type="PROSITE" id="PS52040"/>
    </source>
</evidence>
<comment type="similarity">
    <text evidence="2 9">Belongs to the type II topoisomerase GyrA/ParC subunit family.</text>
</comment>
<dbReference type="Gene3D" id="3.30.1360.40">
    <property type="match status" value="1"/>
</dbReference>
<dbReference type="SMART" id="SM00434">
    <property type="entry name" value="TOP4c"/>
    <property type="match status" value="1"/>
</dbReference>
<dbReference type="GO" id="GO:0003677">
    <property type="term" value="F:DNA binding"/>
    <property type="evidence" value="ECO:0007669"/>
    <property type="project" value="UniProtKB-UniRule"/>
</dbReference>
<evidence type="ECO:0000256" key="10">
    <source>
        <dbReference type="PROSITE-ProRule" id="PRU01384"/>
    </source>
</evidence>
<dbReference type="GO" id="GO:0006265">
    <property type="term" value="P:DNA topological change"/>
    <property type="evidence" value="ECO:0007669"/>
    <property type="project" value="UniProtKB-UniRule"/>
</dbReference>
<dbReference type="InterPro" id="IPR013757">
    <property type="entry name" value="Topo_IIA_A_a_sf"/>
</dbReference>
<feature type="region of interest" description="Disordered" evidence="11">
    <location>
        <begin position="1"/>
        <end position="22"/>
    </location>
</feature>
<dbReference type="SUPFAM" id="SSF101904">
    <property type="entry name" value="GyrA/ParC C-terminal domain-like"/>
    <property type="match status" value="1"/>
</dbReference>
<dbReference type="InterPro" id="IPR002205">
    <property type="entry name" value="Topo_IIA_dom_A"/>
</dbReference>
<protein>
    <recommendedName>
        <fullName evidence="9">DNA gyrase subunit A</fullName>
        <ecNumber evidence="9">5.6.2.2</ecNumber>
    </recommendedName>
</protein>
<keyword evidence="3 9" id="KW-0547">Nucleotide-binding</keyword>
<dbReference type="FunFam" id="3.30.1360.40:FF:000002">
    <property type="entry name" value="DNA gyrase subunit A"/>
    <property type="match status" value="1"/>
</dbReference>
<keyword evidence="7 9" id="KW-0413">Isomerase</keyword>
<dbReference type="Gene3D" id="1.10.268.10">
    <property type="entry name" value="Topoisomerase, domain 3"/>
    <property type="match status" value="1"/>
</dbReference>
<dbReference type="Gene3D" id="2.120.10.90">
    <property type="entry name" value="DNA gyrase/topoisomerase IV, subunit A, C-terminal"/>
    <property type="match status" value="1"/>
</dbReference>
<keyword evidence="4 9" id="KW-0067">ATP-binding</keyword>
<evidence type="ECO:0000313" key="13">
    <source>
        <dbReference type="EMBL" id="XDU62307.1"/>
    </source>
</evidence>